<dbReference type="eggNOG" id="ENOG502QR2T">
    <property type="taxonomic scope" value="Eukaryota"/>
</dbReference>
<dbReference type="InterPro" id="IPR058933">
    <property type="entry name" value="YMC020W-like_ab_hydrolase"/>
</dbReference>
<feature type="region of interest" description="Disordered" evidence="1">
    <location>
        <begin position="1"/>
        <end position="595"/>
    </location>
</feature>
<feature type="compositionally biased region" description="Pro residues" evidence="1">
    <location>
        <begin position="426"/>
        <end position="435"/>
    </location>
</feature>
<dbReference type="RefSeq" id="XP_001229604.1">
    <property type="nucleotide sequence ID" value="XM_001229603.1"/>
</dbReference>
<dbReference type="HOGENOM" id="CLU_010834_0_1_1"/>
<reference evidence="4" key="1">
    <citation type="journal article" date="2015" name="Genome Announc.">
        <title>Draft genome sequence of the cellulolytic fungus Chaetomium globosum.</title>
        <authorList>
            <person name="Cuomo C.A."/>
            <person name="Untereiner W.A."/>
            <person name="Ma L.-J."/>
            <person name="Grabherr M."/>
            <person name="Birren B.W."/>
        </authorList>
    </citation>
    <scope>NUCLEOTIDE SEQUENCE [LARGE SCALE GENOMIC DNA]</scope>
    <source>
        <strain evidence="4">ATCC 6205 / CBS 148.51 / DSM 1962 / NBRC 6347 / NRRL 1970</strain>
    </source>
</reference>
<keyword evidence="4" id="KW-1185">Reference proteome</keyword>
<dbReference type="AlphaFoldDB" id="Q2H9L6"/>
<feature type="region of interest" description="Disordered" evidence="1">
    <location>
        <begin position="959"/>
        <end position="986"/>
    </location>
</feature>
<evidence type="ECO:0000256" key="1">
    <source>
        <dbReference type="SAM" id="MobiDB-lite"/>
    </source>
</evidence>
<dbReference type="InterPro" id="IPR058934">
    <property type="entry name" value="YMC020W-like"/>
</dbReference>
<gene>
    <name evidence="3" type="ORF">CHGG_03088</name>
</gene>
<dbReference type="OrthoDB" id="5598028at2759"/>
<dbReference type="VEuPathDB" id="FungiDB:CHGG_03088"/>
<feature type="compositionally biased region" description="Low complexity" evidence="1">
    <location>
        <begin position="72"/>
        <end position="83"/>
    </location>
</feature>
<organism evidence="3 4">
    <name type="scientific">Chaetomium globosum (strain ATCC 6205 / CBS 148.51 / DSM 1962 / NBRC 6347 / NRRL 1970)</name>
    <name type="common">Soil fungus</name>
    <dbReference type="NCBI Taxonomy" id="306901"/>
    <lineage>
        <taxon>Eukaryota</taxon>
        <taxon>Fungi</taxon>
        <taxon>Dikarya</taxon>
        <taxon>Ascomycota</taxon>
        <taxon>Pezizomycotina</taxon>
        <taxon>Sordariomycetes</taxon>
        <taxon>Sordariomycetidae</taxon>
        <taxon>Sordariales</taxon>
        <taxon>Chaetomiaceae</taxon>
        <taxon>Chaetomium</taxon>
    </lineage>
</organism>
<dbReference type="PANTHER" id="PTHR47349:SF1">
    <property type="entry name" value="AER328WP"/>
    <property type="match status" value="1"/>
</dbReference>
<feature type="compositionally biased region" description="Polar residues" evidence="1">
    <location>
        <begin position="512"/>
        <end position="527"/>
    </location>
</feature>
<feature type="compositionally biased region" description="Pro residues" evidence="1">
    <location>
        <begin position="459"/>
        <end position="469"/>
    </location>
</feature>
<feature type="compositionally biased region" description="Low complexity" evidence="1">
    <location>
        <begin position="584"/>
        <end position="595"/>
    </location>
</feature>
<dbReference type="Proteomes" id="UP000001056">
    <property type="component" value="Unassembled WGS sequence"/>
</dbReference>
<accession>Q2H9L6</accession>
<feature type="domain" description="YMC020W-like alpha/beta hydrolase" evidence="2">
    <location>
        <begin position="605"/>
        <end position="865"/>
    </location>
</feature>
<proteinExistence type="predicted"/>
<feature type="compositionally biased region" description="Polar residues" evidence="1">
    <location>
        <begin position="89"/>
        <end position="122"/>
    </location>
</feature>
<feature type="compositionally biased region" description="Polar residues" evidence="1">
    <location>
        <begin position="415"/>
        <end position="425"/>
    </location>
</feature>
<feature type="domain" description="YMC020W-like alpha/beta hydrolase" evidence="2">
    <location>
        <begin position="886"/>
        <end position="953"/>
    </location>
</feature>
<dbReference type="GeneID" id="4389127"/>
<dbReference type="Pfam" id="PF26147">
    <property type="entry name" value="AB_HYDROLASE_YMC0-YMC35"/>
    <property type="match status" value="2"/>
</dbReference>
<dbReference type="EMBL" id="CH408030">
    <property type="protein sequence ID" value="EAQ91153.1"/>
    <property type="molecule type" value="Genomic_DNA"/>
</dbReference>
<name>Q2H9L6_CHAGB</name>
<feature type="compositionally biased region" description="Gly residues" evidence="1">
    <location>
        <begin position="964"/>
        <end position="984"/>
    </location>
</feature>
<feature type="compositionally biased region" description="Polar residues" evidence="1">
    <location>
        <begin position="186"/>
        <end position="202"/>
    </location>
</feature>
<feature type="compositionally biased region" description="Basic and acidic residues" evidence="1">
    <location>
        <begin position="237"/>
        <end position="250"/>
    </location>
</feature>
<protein>
    <recommendedName>
        <fullName evidence="2">YMC020W-like alpha/beta hydrolase domain-containing protein</fullName>
    </recommendedName>
</protein>
<evidence type="ECO:0000313" key="3">
    <source>
        <dbReference type="EMBL" id="EAQ91153.1"/>
    </source>
</evidence>
<evidence type="ECO:0000259" key="2">
    <source>
        <dbReference type="Pfam" id="PF26147"/>
    </source>
</evidence>
<feature type="compositionally biased region" description="Basic and acidic residues" evidence="1">
    <location>
        <begin position="1"/>
        <end position="11"/>
    </location>
</feature>
<dbReference type="PANTHER" id="PTHR47349">
    <property type="entry name" value="CHROMOSOME 8, WHOLE GENOME SHOTGUN SEQUENCE"/>
    <property type="match status" value="1"/>
</dbReference>
<dbReference type="InParanoid" id="Q2H9L6"/>
<evidence type="ECO:0000313" key="4">
    <source>
        <dbReference type="Proteomes" id="UP000001056"/>
    </source>
</evidence>
<sequence length="1046" mass="111003">MTPREANELEPTRVAASRPPPRSGGQHMDGKATNNSIRRRIHPAHSPRLHEPDKPEGIPVFLRTRRAPWVPSPSSKSSKSSTSAADHATPSTSATNQSTLRSSQPNGNSGIAPTPGQGSKQARTLVKAQKSRSWYGSWPRVPKSAASTQVARETILGGTSKPAGTADFSRFEQKKPADAMSIYDASGSTGPKIQEHSASAGQQPPDPSPTATESVTNPDDKPNPEAPDTEMTDAGQEDGRGTEQPAERPADGQGVETATDPVPPRPASGWFGWLGRTATAAPIPPTPASTADSSPQEASVPVSVETGAPEAKAAEAKVPEAKVPRVKGPEAKAPKVKGPEAKAPKVKGPEAKAPKVKGPEAKAPKVKASEIKAPEADKDVQPAQEGPAVSGTPDKPEDKTAPSYGGSWLWSWSSRTAPAQSQTETRPPPAEPEAPLPTVNEPEDVAMKDAPAAEVVPEAPTPTPAPAPASTPKAGSTWAFWSRDTGSVVTKKPVQAESEQGQLAVMGEVSETHPQQAKSMEFKSTPTKEPPLKSGRKEEPTKAAVTSSRESSSKSNKRGRPKSMEVDDAPPVRPGTPKVDKASKPSTPKTKTAAAAKISPPNLLLPSFDGTYKLKENSSIIKQIAQLLLRTQQPSGKHVYLVKEPPKIKKAIAIGVHGLFPANYLRPMIGQPTGTSIKFANHCAEAIRRWADSHGCEDCEIEKVALEGEGKIGERVENLWKLLLNWIDLIRKADLILIGCHSQGVPVSIMLLAKLIELGVVASAKVGVCAMAGVSLGPFPDYRSSMGILMGTAAELWEFADPQSEVSKRLEASTTAVLNYGARLTYIGSIDDQLVPLESAIYAPVHHPYIYRAVFIDGRIHAPDLSVTTPFPLPLQTKTKDTNTQPPPSIAHLVGFALKLRNLGVSDHGLIRELSTPLAGSLYSGEGHSRLYDDERVYDLAVTHALETTDIVGPCEVVHHRRGGGGGDGGGSGSGDGGGGGGSAGLSNPNPYHLPWIMRGVLEEDFVKTELSAETAELVRQFDDWKPVTKALKDVKYRLEAVRSKL</sequence>
<dbReference type="OMA" id="WYSPWAW"/>
<feature type="compositionally biased region" description="Basic residues" evidence="1">
    <location>
        <begin position="37"/>
        <end position="47"/>
    </location>
</feature>
<feature type="compositionally biased region" description="Basic and acidic residues" evidence="1">
    <location>
        <begin position="312"/>
        <end position="380"/>
    </location>
</feature>